<comment type="subcellular location">
    <subcellularLocation>
        <location evidence="1">Cell membrane</location>
        <topology evidence="1">Multi-pass membrane protein</topology>
    </subcellularLocation>
</comment>
<dbReference type="RefSeq" id="WP_158946905.1">
    <property type="nucleotide sequence ID" value="NZ_CP046400.1"/>
</dbReference>
<evidence type="ECO:0000256" key="2">
    <source>
        <dbReference type="ARBA" id="ARBA00022475"/>
    </source>
</evidence>
<sequence>MTFTAWISLFAICLLGAMFPGPSLAVVVKNTLGGGKVNGVLTAWAHAMGIAGYAIVTLFGLTIVLKQSPTLFKAISIAGALYIAWLGVQALRTKGGIAAKLASGEKASYMESIRDGAMISVLNPKIGLFFIALFSQFIDPGVGRNGQLVTVMTPFVTDGLWYTTIVLILSNTIILDKLREKAHVIDKVTGVIFLLVAARIVFTA</sequence>
<name>A0A6I6JF20_9BACT</name>
<accession>A0A6I6JF20</accession>
<evidence type="ECO:0000313" key="8">
    <source>
        <dbReference type="Proteomes" id="UP000428328"/>
    </source>
</evidence>
<keyword evidence="2" id="KW-1003">Cell membrane</keyword>
<dbReference type="AlphaFoldDB" id="A0A6I6JF20"/>
<evidence type="ECO:0000256" key="1">
    <source>
        <dbReference type="ARBA" id="ARBA00004651"/>
    </source>
</evidence>
<keyword evidence="3 6" id="KW-0812">Transmembrane</keyword>
<feature type="transmembrane region" description="Helical" evidence="6">
    <location>
        <begin position="159"/>
        <end position="175"/>
    </location>
</feature>
<gene>
    <name evidence="7" type="ORF">GM415_05960</name>
</gene>
<dbReference type="EMBL" id="CP046400">
    <property type="protein sequence ID" value="QGY39680.1"/>
    <property type="molecule type" value="Genomic_DNA"/>
</dbReference>
<dbReference type="Pfam" id="PF01810">
    <property type="entry name" value="LysE"/>
    <property type="match status" value="1"/>
</dbReference>
<dbReference type="Proteomes" id="UP000428328">
    <property type="component" value="Chromosome"/>
</dbReference>
<evidence type="ECO:0000256" key="5">
    <source>
        <dbReference type="ARBA" id="ARBA00023136"/>
    </source>
</evidence>
<keyword evidence="8" id="KW-1185">Reference proteome</keyword>
<reference evidence="7 8" key="1">
    <citation type="submission" date="2019-11" db="EMBL/GenBank/DDBJ databases">
        <authorList>
            <person name="Zheng R.K."/>
            <person name="Sun C.M."/>
        </authorList>
    </citation>
    <scope>NUCLEOTIDE SEQUENCE [LARGE SCALE GENOMIC DNA]</scope>
    <source>
        <strain evidence="7 8">SRB007</strain>
    </source>
</reference>
<dbReference type="GO" id="GO:0015171">
    <property type="term" value="F:amino acid transmembrane transporter activity"/>
    <property type="evidence" value="ECO:0007669"/>
    <property type="project" value="TreeGrafter"/>
</dbReference>
<dbReference type="PANTHER" id="PTHR30086:SF16">
    <property type="entry name" value="AMINO ACID EFFLUX PERMEASE RHTB FAMILY"/>
    <property type="match status" value="1"/>
</dbReference>
<protein>
    <submittedName>
        <fullName evidence="7">Lysine transporter LysE</fullName>
    </submittedName>
</protein>
<dbReference type="PANTHER" id="PTHR30086">
    <property type="entry name" value="ARGININE EXPORTER PROTEIN ARGO"/>
    <property type="match status" value="1"/>
</dbReference>
<organism evidence="7 8">
    <name type="scientific">Pseudodesulfovibrio cashew</name>
    <dbReference type="NCBI Taxonomy" id="2678688"/>
    <lineage>
        <taxon>Bacteria</taxon>
        <taxon>Pseudomonadati</taxon>
        <taxon>Thermodesulfobacteriota</taxon>
        <taxon>Desulfovibrionia</taxon>
        <taxon>Desulfovibrionales</taxon>
        <taxon>Desulfovibrionaceae</taxon>
    </lineage>
</organism>
<dbReference type="InterPro" id="IPR001123">
    <property type="entry name" value="LeuE-type"/>
</dbReference>
<evidence type="ECO:0000256" key="3">
    <source>
        <dbReference type="ARBA" id="ARBA00022692"/>
    </source>
</evidence>
<proteinExistence type="predicted"/>
<feature type="transmembrane region" description="Helical" evidence="6">
    <location>
        <begin position="41"/>
        <end position="64"/>
    </location>
</feature>
<keyword evidence="4 6" id="KW-1133">Transmembrane helix</keyword>
<dbReference type="PIRSF" id="PIRSF006324">
    <property type="entry name" value="LeuE"/>
    <property type="match status" value="1"/>
</dbReference>
<keyword evidence="5 6" id="KW-0472">Membrane</keyword>
<dbReference type="KEGG" id="psel:GM415_05960"/>
<feature type="transmembrane region" description="Helical" evidence="6">
    <location>
        <begin position="184"/>
        <end position="202"/>
    </location>
</feature>
<evidence type="ECO:0000313" key="7">
    <source>
        <dbReference type="EMBL" id="QGY39680.1"/>
    </source>
</evidence>
<evidence type="ECO:0000256" key="4">
    <source>
        <dbReference type="ARBA" id="ARBA00022989"/>
    </source>
</evidence>
<evidence type="ECO:0000256" key="6">
    <source>
        <dbReference type="SAM" id="Phobius"/>
    </source>
</evidence>
<dbReference type="GO" id="GO:0005886">
    <property type="term" value="C:plasma membrane"/>
    <property type="evidence" value="ECO:0007669"/>
    <property type="project" value="UniProtKB-SubCell"/>
</dbReference>